<organism evidence="1 2">
    <name type="scientific">Clonostachys rosea f. rosea IK726</name>
    <dbReference type="NCBI Taxonomy" id="1349383"/>
    <lineage>
        <taxon>Eukaryota</taxon>
        <taxon>Fungi</taxon>
        <taxon>Dikarya</taxon>
        <taxon>Ascomycota</taxon>
        <taxon>Pezizomycotina</taxon>
        <taxon>Sordariomycetes</taxon>
        <taxon>Hypocreomycetidae</taxon>
        <taxon>Hypocreales</taxon>
        <taxon>Bionectriaceae</taxon>
        <taxon>Clonostachys</taxon>
    </lineage>
</organism>
<gene>
    <name evidence="1" type="ORF">CRV2_00013129</name>
</gene>
<evidence type="ECO:0000313" key="2">
    <source>
        <dbReference type="Proteomes" id="UP000836387"/>
    </source>
</evidence>
<sequence length="105" mass="11778">MSLAVMPEVTGLDVAEVGKYGPYRPEAYNSLPTLSVAGTAYETQDAEKLLFGPMRQLFLDHNVQDTYGVVLLHNHFDIDPEDRLVERRGISVLWSFGDVIQNTTH</sequence>
<name>A0ACA9U1K3_BIOOC</name>
<protein>
    <submittedName>
        <fullName evidence="1">Uncharacterized protein</fullName>
    </submittedName>
</protein>
<dbReference type="Proteomes" id="UP000836387">
    <property type="component" value="Unassembled WGS sequence"/>
</dbReference>
<reference evidence="1" key="2">
    <citation type="submission" date="2021-10" db="EMBL/GenBank/DDBJ databases">
        <authorList>
            <person name="Piombo E."/>
        </authorList>
    </citation>
    <scope>NUCLEOTIDE SEQUENCE</scope>
</reference>
<dbReference type="EMBL" id="CADEHS020000011">
    <property type="protein sequence ID" value="CAG9947018.1"/>
    <property type="molecule type" value="Genomic_DNA"/>
</dbReference>
<comment type="caution">
    <text evidence="1">The sequence shown here is derived from an EMBL/GenBank/DDBJ whole genome shotgun (WGS) entry which is preliminary data.</text>
</comment>
<accession>A0ACA9U1K3</accession>
<reference evidence="1" key="1">
    <citation type="submission" date="2020-04" db="EMBL/GenBank/DDBJ databases">
        <authorList>
            <person name="Broberg M."/>
        </authorList>
    </citation>
    <scope>NUCLEOTIDE SEQUENCE</scope>
</reference>
<evidence type="ECO:0000313" key="1">
    <source>
        <dbReference type="EMBL" id="CAG9947018.1"/>
    </source>
</evidence>
<proteinExistence type="predicted"/>
<keyword evidence="2" id="KW-1185">Reference proteome</keyword>